<feature type="compositionally biased region" description="Low complexity" evidence="2">
    <location>
        <begin position="262"/>
        <end position="276"/>
    </location>
</feature>
<gene>
    <name evidence="4" type="ORF">MG3_01368</name>
</gene>
<dbReference type="SUPFAM" id="SSF81296">
    <property type="entry name" value="E set domains"/>
    <property type="match status" value="1"/>
</dbReference>
<dbReference type="CDD" id="cd02859">
    <property type="entry name" value="E_set_AMPKbeta_like_N"/>
    <property type="match status" value="1"/>
</dbReference>
<feature type="compositionally biased region" description="Polar residues" evidence="2">
    <location>
        <begin position="193"/>
        <end position="203"/>
    </location>
</feature>
<feature type="compositionally biased region" description="Low complexity" evidence="2">
    <location>
        <begin position="144"/>
        <end position="165"/>
    </location>
</feature>
<dbReference type="InterPro" id="IPR032640">
    <property type="entry name" value="AMPK1_CBM"/>
</dbReference>
<dbReference type="InterPro" id="IPR050827">
    <property type="entry name" value="CRP1_MDG1_kinase"/>
</dbReference>
<evidence type="ECO:0000313" key="5">
    <source>
        <dbReference type="Proteomes" id="UP000030161"/>
    </source>
</evidence>
<dbReference type="GO" id="GO:0019901">
    <property type="term" value="F:protein kinase binding"/>
    <property type="evidence" value="ECO:0007669"/>
    <property type="project" value="TreeGrafter"/>
</dbReference>
<dbReference type="InterPro" id="IPR014756">
    <property type="entry name" value="Ig_E-set"/>
</dbReference>
<feature type="region of interest" description="Disordered" evidence="2">
    <location>
        <begin position="137"/>
        <end position="294"/>
    </location>
</feature>
<feature type="compositionally biased region" description="Polar residues" evidence="2">
    <location>
        <begin position="1"/>
        <end position="24"/>
    </location>
</feature>
<dbReference type="Pfam" id="PF04739">
    <property type="entry name" value="AMPKBI"/>
    <property type="match status" value="1"/>
</dbReference>
<dbReference type="InterPro" id="IPR006828">
    <property type="entry name" value="ASC_dom"/>
</dbReference>
<evidence type="ECO:0000259" key="3">
    <source>
        <dbReference type="SMART" id="SM01010"/>
    </source>
</evidence>
<dbReference type="InterPro" id="IPR013783">
    <property type="entry name" value="Ig-like_fold"/>
</dbReference>
<name>A0AB34Q1Y5_CANAX</name>
<dbReference type="Proteomes" id="UP000030161">
    <property type="component" value="Unassembled WGS sequence"/>
</dbReference>
<sequence length="745" mass="81814">MGNNTSTGNFHSSGSNKRQGNSSDSIRKSSASVNYNNSVDSSSDNRVRKSTANKNANSLDEEFSDLILHQVVKNSRTLEAAPLQPSPKGEPTNPHHQQSNVYSTHYNQFSDDLIEDEFNELNEGIVETEMGSLQRNIIPDQGFGNDPTNTTSSSDSTGTYNYSSTLNDDMEIDAPFPHDDDDDNDSDGVNKVFPQSRSRTPTPDLTKVDFTKIISQAPPGYDGDTNMNGSGSVPPPTQMMSAASVARNAHSPLPNSDHHQKNLQQQRQPQQQQQLQSSFPDNSCGNTHAYPQQHGRPTKILKTNQQSQQFLIPIEIKWVNTTKEAIHKIAIIGSFSNWRDVIKMYPSTSHPNEFVTTINLPLGVHKLLYIINNEYRVSDQLPTATDQEGIFFNWFEVIDDTHLFNHSLNQPNHIGASTDYDANIIRYDNTTTTTSEMSTTTTATTTTTPKYVQPQTWAPRPAGKSDVDKINQKETDLLYKMSKEASGEFEHVEFIEDTDATGNGNGATAGTAGQSQDSSTPQGHNNHEAINSVDEIAFDNNPYQNYELSTSSSSFLQTTGQIIENPVEYSSEIPEMFINYDYFKMKPADYELPEPPQLPPHLNNVLLNKMTSSSSSGSGSGSGYSSTSHGSGSMTQHLSSIGNVSTISGSLPKSQSLSSTIGSGSSSSVSNTGSYLNNKRPPLRRADSSYYASNKDAYHLSIPNHVILNHLMTTSIKNDVLTVACITRYSGKFVTQIIHSPADTK</sequence>
<organism evidence="4 5">
    <name type="scientific">Candida albicans P78048</name>
    <dbReference type="NCBI Taxonomy" id="1094989"/>
    <lineage>
        <taxon>Eukaryota</taxon>
        <taxon>Fungi</taxon>
        <taxon>Dikarya</taxon>
        <taxon>Ascomycota</taxon>
        <taxon>Saccharomycotina</taxon>
        <taxon>Pichiomycetes</taxon>
        <taxon>Debaryomycetaceae</taxon>
        <taxon>Candida/Lodderomyces clade</taxon>
        <taxon>Candida</taxon>
    </lineage>
</organism>
<evidence type="ECO:0000313" key="4">
    <source>
        <dbReference type="EMBL" id="KGR16639.1"/>
    </source>
</evidence>
<evidence type="ECO:0000256" key="2">
    <source>
        <dbReference type="SAM" id="MobiDB-lite"/>
    </source>
</evidence>
<reference evidence="4 5" key="1">
    <citation type="submission" date="2013-12" db="EMBL/GenBank/DDBJ databases">
        <title>The Genome Sequence of Candida albicans P78048.</title>
        <authorList>
            <consortium name="The Broad Institute Genome Sequencing Platform"/>
            <consortium name="The Broad Institute Genome Sequencing Center for Infectious Disease"/>
            <person name="Cuomo C."/>
            <person name="Bennett R."/>
            <person name="Hirakawa M."/>
            <person name="Noverr M."/>
            <person name="Mitchell A."/>
            <person name="Young S.K."/>
            <person name="Zeng Q."/>
            <person name="Gargeya S."/>
            <person name="Fitzgerald M."/>
            <person name="Abouelleil A."/>
            <person name="Alvarado L."/>
            <person name="Berlin A.M."/>
            <person name="Chapman S.B."/>
            <person name="Dewar J."/>
            <person name="Goldberg J."/>
            <person name="Griggs A."/>
            <person name="Gujja S."/>
            <person name="Hansen M."/>
            <person name="Howarth C."/>
            <person name="Imamovic A."/>
            <person name="Larimer J."/>
            <person name="McCowan C."/>
            <person name="Murphy C."/>
            <person name="Pearson M."/>
            <person name="Priest M."/>
            <person name="Roberts A."/>
            <person name="Saif S."/>
            <person name="Shea T."/>
            <person name="Sykes S."/>
            <person name="Wortman J."/>
            <person name="Nusbaum C."/>
            <person name="Birren B."/>
        </authorList>
    </citation>
    <scope>NUCLEOTIDE SEQUENCE [LARGE SCALE GENOMIC DNA]</scope>
    <source>
        <strain evidence="4 5">P78048</strain>
    </source>
</reference>
<comment type="similarity">
    <text evidence="1">Belongs to the 5'-AMP-activated protein kinase beta subunit family.</text>
</comment>
<proteinExistence type="inferred from homology"/>
<feature type="region of interest" description="Disordered" evidence="2">
    <location>
        <begin position="594"/>
        <end position="638"/>
    </location>
</feature>
<feature type="region of interest" description="Disordered" evidence="2">
    <location>
        <begin position="498"/>
        <end position="527"/>
    </location>
</feature>
<dbReference type="InterPro" id="IPR037256">
    <property type="entry name" value="ASC_dom_sf"/>
</dbReference>
<feature type="compositionally biased region" description="Low complexity" evidence="2">
    <location>
        <begin position="28"/>
        <end position="44"/>
    </location>
</feature>
<dbReference type="SMART" id="SM01010">
    <property type="entry name" value="AMPKBI"/>
    <property type="match status" value="1"/>
</dbReference>
<dbReference type="Pfam" id="PF16561">
    <property type="entry name" value="AMPK1_CBM"/>
    <property type="match status" value="1"/>
</dbReference>
<feature type="compositionally biased region" description="Low complexity" evidence="2">
    <location>
        <begin position="612"/>
        <end position="633"/>
    </location>
</feature>
<feature type="compositionally biased region" description="Polar residues" evidence="2">
    <location>
        <begin position="277"/>
        <end position="290"/>
    </location>
</feature>
<dbReference type="Gene3D" id="2.60.40.10">
    <property type="entry name" value="Immunoglobulins"/>
    <property type="match status" value="1"/>
</dbReference>
<dbReference type="PANTHER" id="PTHR10343">
    <property type="entry name" value="5'-AMP-ACTIVATED PROTEIN KINASE , BETA SUBUNIT"/>
    <property type="match status" value="1"/>
</dbReference>
<evidence type="ECO:0000256" key="1">
    <source>
        <dbReference type="ARBA" id="ARBA00010926"/>
    </source>
</evidence>
<feature type="compositionally biased region" description="Low complexity" evidence="2">
    <location>
        <begin position="500"/>
        <end position="513"/>
    </location>
</feature>
<dbReference type="GO" id="GO:0007165">
    <property type="term" value="P:signal transduction"/>
    <property type="evidence" value="ECO:0007669"/>
    <property type="project" value="TreeGrafter"/>
</dbReference>
<dbReference type="GO" id="GO:0031588">
    <property type="term" value="C:nucleotide-activated protein kinase complex"/>
    <property type="evidence" value="ECO:0007669"/>
    <property type="project" value="TreeGrafter"/>
</dbReference>
<dbReference type="EMBL" id="AJIX01000009">
    <property type="protein sequence ID" value="KGR16639.1"/>
    <property type="molecule type" value="Genomic_DNA"/>
</dbReference>
<dbReference type="GO" id="GO:0005737">
    <property type="term" value="C:cytoplasm"/>
    <property type="evidence" value="ECO:0007669"/>
    <property type="project" value="TreeGrafter"/>
</dbReference>
<feature type="domain" description="Association with the SNF1 complex (ASC)" evidence="3">
    <location>
        <begin position="562"/>
        <end position="742"/>
    </location>
</feature>
<comment type="caution">
    <text evidence="4">The sequence shown here is derived from an EMBL/GenBank/DDBJ whole genome shotgun (WGS) entry which is preliminary data.</text>
</comment>
<dbReference type="GO" id="GO:0005634">
    <property type="term" value="C:nucleus"/>
    <property type="evidence" value="ECO:0007669"/>
    <property type="project" value="TreeGrafter"/>
</dbReference>
<feature type="region of interest" description="Disordered" evidence="2">
    <location>
        <begin position="1"/>
        <end position="56"/>
    </location>
</feature>
<feature type="region of interest" description="Disordered" evidence="2">
    <location>
        <begin position="655"/>
        <end position="686"/>
    </location>
</feature>
<dbReference type="SUPFAM" id="SSF160219">
    <property type="entry name" value="AMPKBI-like"/>
    <property type="match status" value="2"/>
</dbReference>
<accession>A0AB34Q1Y5</accession>
<feature type="compositionally biased region" description="Low complexity" evidence="2">
    <location>
        <begin position="655"/>
        <end position="674"/>
    </location>
</feature>
<feature type="compositionally biased region" description="Polar residues" evidence="2">
    <location>
        <begin position="514"/>
        <end position="524"/>
    </location>
</feature>
<dbReference type="Gene3D" id="6.20.250.60">
    <property type="match status" value="1"/>
</dbReference>
<dbReference type="PANTHER" id="PTHR10343:SF84">
    <property type="entry name" value="5'-AMP-ACTIVATED PROTEIN KINASE SUBUNIT BETA-1"/>
    <property type="match status" value="1"/>
</dbReference>
<dbReference type="AlphaFoldDB" id="A0AB34Q1Y5"/>
<protein>
    <recommendedName>
        <fullName evidence="3">Association with the SNF1 complex (ASC) domain-containing protein</fullName>
    </recommendedName>
</protein>